<evidence type="ECO:0000313" key="1">
    <source>
        <dbReference type="EMBL" id="KAJ7410338.1"/>
    </source>
</evidence>
<dbReference type="PANTHER" id="PTHR33332">
    <property type="entry name" value="REVERSE TRANSCRIPTASE DOMAIN-CONTAINING PROTEIN"/>
    <property type="match status" value="1"/>
</dbReference>
<dbReference type="EMBL" id="WHWB01034412">
    <property type="protein sequence ID" value="KAJ7410338.1"/>
    <property type="molecule type" value="Genomic_DNA"/>
</dbReference>
<reference evidence="1" key="1">
    <citation type="submission" date="2019-10" db="EMBL/GenBank/DDBJ databases">
        <authorList>
            <person name="Soares A.E.R."/>
            <person name="Aleixo A."/>
            <person name="Schneider P."/>
            <person name="Miyaki C.Y."/>
            <person name="Schneider M.P."/>
            <person name="Mello C."/>
            <person name="Vasconcelos A.T.R."/>
        </authorList>
    </citation>
    <scope>NUCLEOTIDE SEQUENCE</scope>
    <source>
        <tissue evidence="1">Muscle</tissue>
    </source>
</reference>
<evidence type="ECO:0000313" key="2">
    <source>
        <dbReference type="Proteomes" id="UP001145742"/>
    </source>
</evidence>
<sequence length="121" mass="14060">MSKWKLVHWCPSASVLGPLCFRIFINDMSSEIKCTLSNCADDRKLYGAVDTTEGRDVIQGDLDKLEKWAHEHLIEISKSNCNVLYWVGQIPDMSTDWEKSLRETLQKRTWGVFVHERLDMN</sequence>
<keyword evidence="2" id="KW-1185">Reference proteome</keyword>
<accession>A0ABQ9CX08</accession>
<organism evidence="1 2">
    <name type="scientific">Willisornis vidua</name>
    <name type="common">Xingu scale-backed antbird</name>
    <dbReference type="NCBI Taxonomy" id="1566151"/>
    <lineage>
        <taxon>Eukaryota</taxon>
        <taxon>Metazoa</taxon>
        <taxon>Chordata</taxon>
        <taxon>Craniata</taxon>
        <taxon>Vertebrata</taxon>
        <taxon>Euteleostomi</taxon>
        <taxon>Archelosauria</taxon>
        <taxon>Archosauria</taxon>
        <taxon>Dinosauria</taxon>
        <taxon>Saurischia</taxon>
        <taxon>Theropoda</taxon>
        <taxon>Coelurosauria</taxon>
        <taxon>Aves</taxon>
        <taxon>Neognathae</taxon>
        <taxon>Neoaves</taxon>
        <taxon>Telluraves</taxon>
        <taxon>Australaves</taxon>
        <taxon>Passeriformes</taxon>
        <taxon>Thamnophilidae</taxon>
        <taxon>Willisornis</taxon>
    </lineage>
</organism>
<dbReference type="Proteomes" id="UP001145742">
    <property type="component" value="Unassembled WGS sequence"/>
</dbReference>
<name>A0ABQ9CX08_9PASS</name>
<proteinExistence type="predicted"/>
<protein>
    <submittedName>
        <fullName evidence="1">Rna-directed dna polymerase from mobile element jockey-like</fullName>
    </submittedName>
</protein>
<gene>
    <name evidence="1" type="ORF">WISP_109303</name>
</gene>
<comment type="caution">
    <text evidence="1">The sequence shown here is derived from an EMBL/GenBank/DDBJ whole genome shotgun (WGS) entry which is preliminary data.</text>
</comment>